<organism evidence="2 3">
    <name type="scientific">Liparis tanakae</name>
    <name type="common">Tanaka's snailfish</name>
    <dbReference type="NCBI Taxonomy" id="230148"/>
    <lineage>
        <taxon>Eukaryota</taxon>
        <taxon>Metazoa</taxon>
        <taxon>Chordata</taxon>
        <taxon>Craniata</taxon>
        <taxon>Vertebrata</taxon>
        <taxon>Euteleostomi</taxon>
        <taxon>Actinopterygii</taxon>
        <taxon>Neopterygii</taxon>
        <taxon>Teleostei</taxon>
        <taxon>Neoteleostei</taxon>
        <taxon>Acanthomorphata</taxon>
        <taxon>Eupercaria</taxon>
        <taxon>Perciformes</taxon>
        <taxon>Cottioidei</taxon>
        <taxon>Cottales</taxon>
        <taxon>Liparidae</taxon>
        <taxon>Liparis</taxon>
    </lineage>
</organism>
<name>A0A4Z2EX53_9TELE</name>
<evidence type="ECO:0000313" key="3">
    <source>
        <dbReference type="Proteomes" id="UP000314294"/>
    </source>
</evidence>
<comment type="caution">
    <text evidence="2">The sequence shown here is derived from an EMBL/GenBank/DDBJ whole genome shotgun (WGS) entry which is preliminary data.</text>
</comment>
<reference evidence="2 3" key="1">
    <citation type="submission" date="2019-03" db="EMBL/GenBank/DDBJ databases">
        <title>First draft genome of Liparis tanakae, snailfish: a comprehensive survey of snailfish specific genes.</title>
        <authorList>
            <person name="Kim W."/>
            <person name="Song I."/>
            <person name="Jeong J.-H."/>
            <person name="Kim D."/>
            <person name="Kim S."/>
            <person name="Ryu S."/>
            <person name="Song J.Y."/>
            <person name="Lee S.K."/>
        </authorList>
    </citation>
    <scope>NUCLEOTIDE SEQUENCE [LARGE SCALE GENOMIC DNA]</scope>
    <source>
        <tissue evidence="2">Muscle</tissue>
    </source>
</reference>
<proteinExistence type="predicted"/>
<dbReference type="AlphaFoldDB" id="A0A4Z2EX53"/>
<evidence type="ECO:0000256" key="1">
    <source>
        <dbReference type="SAM" id="MobiDB-lite"/>
    </source>
</evidence>
<protein>
    <submittedName>
        <fullName evidence="2">Uncharacterized protein</fullName>
    </submittedName>
</protein>
<dbReference type="EMBL" id="SRLO01002254">
    <property type="protein sequence ID" value="TNN33399.1"/>
    <property type="molecule type" value="Genomic_DNA"/>
</dbReference>
<gene>
    <name evidence="2" type="ORF">EYF80_056433</name>
</gene>
<feature type="region of interest" description="Disordered" evidence="1">
    <location>
        <begin position="207"/>
        <end position="232"/>
    </location>
</feature>
<accession>A0A4Z2EX53</accession>
<dbReference type="Proteomes" id="UP000314294">
    <property type="component" value="Unassembled WGS sequence"/>
</dbReference>
<sequence>MGKIITSETVLPEPGPGSINTRTITNSEDVNPEKVSDAMHSVCCNSDSSHAGFCLKTWTSIRIHLPEGILPIPQPTGTRTSGRPGSSVETLEETLLDLKRDFWCVQGREQSDTTITRPFAGFCSCCNRGGFVENMGNFEKLPESLFAMRRNAHENNRSKRFFTTSRQLMCGRLSWSSVAPRLSGTSLARGTSLAQWYHPIEQRDIRVKGTRRHARKSSDGAPQGVDPGPLSL</sequence>
<evidence type="ECO:0000313" key="2">
    <source>
        <dbReference type="EMBL" id="TNN33399.1"/>
    </source>
</evidence>
<keyword evidence="3" id="KW-1185">Reference proteome</keyword>